<name>A0A5B0SFV5_PUCGR</name>
<proteinExistence type="predicted"/>
<feature type="compositionally biased region" description="Polar residues" evidence="1">
    <location>
        <begin position="38"/>
        <end position="79"/>
    </location>
</feature>
<dbReference type="PANTHER" id="PTHR46929:SF3">
    <property type="entry name" value="MYB_SANT-LIKE DOMAIN-CONTAINING PROTEIN"/>
    <property type="match status" value="1"/>
</dbReference>
<gene>
    <name evidence="3" type="ORF">PGTUg99_036505</name>
</gene>
<dbReference type="Pfam" id="PF12776">
    <property type="entry name" value="Myb_DNA-bind_3"/>
    <property type="match status" value="1"/>
</dbReference>
<sequence>MARGKSTQPSPKKQPPKSRTTLVAAAPAPPPTPVNPTQESSQTTVASGTQNSHQTEQSQENTQPPIQNTHNSPSQTINSPEKEKSKNLVWTAGMERSALELYVRAVESGKQGEGGFKPEVHPWVASELLKEFPGNPFTSAKVKSKYTQGFKKIYDAFVACKGASGFGWNEAESMVTASEDVWNSFLVSHPSAKRFKNTPFPEYSDFQTIFEGHTARGDMHRSSGTETNKESAALETADSGSLPETSEATRAPTQRPGVRPPRQHRITSGDRFENSIDRLVDAFISSNTETESPASSPIHLALEKFQEKFADDLGLDKLVAGFSVLESDSKARCFLAIKNDDHAWAWINRQIASKMVSDS</sequence>
<evidence type="ECO:0000259" key="2">
    <source>
        <dbReference type="Pfam" id="PF12776"/>
    </source>
</evidence>
<reference evidence="3 4" key="1">
    <citation type="submission" date="2019-05" db="EMBL/GenBank/DDBJ databases">
        <title>Emergence of the Ug99 lineage of the wheat stem rust pathogen through somatic hybridization.</title>
        <authorList>
            <person name="Li F."/>
            <person name="Upadhyaya N.M."/>
            <person name="Sperschneider J."/>
            <person name="Matny O."/>
            <person name="Nguyen-Phuc H."/>
            <person name="Mago R."/>
            <person name="Raley C."/>
            <person name="Miller M.E."/>
            <person name="Silverstein K.A.T."/>
            <person name="Henningsen E."/>
            <person name="Hirsch C.D."/>
            <person name="Visser B."/>
            <person name="Pretorius Z.A."/>
            <person name="Steffenson B.J."/>
            <person name="Schwessinger B."/>
            <person name="Dodds P.N."/>
            <person name="Figueroa M."/>
        </authorList>
    </citation>
    <scope>NUCLEOTIDE SEQUENCE [LARGE SCALE GENOMIC DNA]</scope>
    <source>
        <strain evidence="3 4">Ug99</strain>
    </source>
</reference>
<organism evidence="3 4">
    <name type="scientific">Puccinia graminis f. sp. tritici</name>
    <dbReference type="NCBI Taxonomy" id="56615"/>
    <lineage>
        <taxon>Eukaryota</taxon>
        <taxon>Fungi</taxon>
        <taxon>Dikarya</taxon>
        <taxon>Basidiomycota</taxon>
        <taxon>Pucciniomycotina</taxon>
        <taxon>Pucciniomycetes</taxon>
        <taxon>Pucciniales</taxon>
        <taxon>Pucciniaceae</taxon>
        <taxon>Puccinia</taxon>
    </lineage>
</organism>
<protein>
    <recommendedName>
        <fullName evidence="2">Myb/SANT-like domain-containing protein</fullName>
    </recommendedName>
</protein>
<evidence type="ECO:0000313" key="4">
    <source>
        <dbReference type="Proteomes" id="UP000325313"/>
    </source>
</evidence>
<accession>A0A5B0SFV5</accession>
<dbReference type="EMBL" id="VDEP01000035">
    <property type="protein sequence ID" value="KAA1136630.1"/>
    <property type="molecule type" value="Genomic_DNA"/>
</dbReference>
<feature type="compositionally biased region" description="Basic and acidic residues" evidence="1">
    <location>
        <begin position="215"/>
        <end position="229"/>
    </location>
</feature>
<feature type="region of interest" description="Disordered" evidence="1">
    <location>
        <begin position="1"/>
        <end position="87"/>
    </location>
</feature>
<comment type="caution">
    <text evidence="3">The sequence shown here is derived from an EMBL/GenBank/DDBJ whole genome shotgun (WGS) entry which is preliminary data.</text>
</comment>
<dbReference type="InterPro" id="IPR024752">
    <property type="entry name" value="Myb/SANT-like_dom"/>
</dbReference>
<feature type="compositionally biased region" description="Polar residues" evidence="1">
    <location>
        <begin position="238"/>
        <end position="252"/>
    </location>
</feature>
<dbReference type="Proteomes" id="UP000325313">
    <property type="component" value="Unassembled WGS sequence"/>
</dbReference>
<feature type="compositionally biased region" description="Low complexity" evidence="1">
    <location>
        <begin position="1"/>
        <end position="26"/>
    </location>
</feature>
<evidence type="ECO:0000313" key="3">
    <source>
        <dbReference type="EMBL" id="KAA1136630.1"/>
    </source>
</evidence>
<dbReference type="AlphaFoldDB" id="A0A5B0SFV5"/>
<feature type="domain" description="Myb/SANT-like" evidence="2">
    <location>
        <begin position="90"/>
        <end position="184"/>
    </location>
</feature>
<evidence type="ECO:0000256" key="1">
    <source>
        <dbReference type="SAM" id="MobiDB-lite"/>
    </source>
</evidence>
<dbReference type="PANTHER" id="PTHR46929">
    <property type="entry name" value="EXPRESSED PROTEIN"/>
    <property type="match status" value="1"/>
</dbReference>
<feature type="region of interest" description="Disordered" evidence="1">
    <location>
        <begin position="215"/>
        <end position="271"/>
    </location>
</feature>